<feature type="compositionally biased region" description="Acidic residues" evidence="7">
    <location>
        <begin position="1252"/>
        <end position="1264"/>
    </location>
</feature>
<feature type="region of interest" description="Disordered" evidence="7">
    <location>
        <begin position="854"/>
        <end position="883"/>
    </location>
</feature>
<feature type="compositionally biased region" description="Basic and acidic residues" evidence="7">
    <location>
        <begin position="1124"/>
        <end position="1135"/>
    </location>
</feature>
<dbReference type="PANTHER" id="PTHR14296">
    <property type="entry name" value="REMODELING AND SPACING FACTOR 1"/>
    <property type="match status" value="1"/>
</dbReference>
<evidence type="ECO:0000256" key="6">
    <source>
        <dbReference type="PROSITE-ProRule" id="PRU00146"/>
    </source>
</evidence>
<feature type="compositionally biased region" description="Basic residues" evidence="7">
    <location>
        <begin position="551"/>
        <end position="566"/>
    </location>
</feature>
<feature type="region of interest" description="Disordered" evidence="7">
    <location>
        <begin position="925"/>
        <end position="1265"/>
    </location>
</feature>
<keyword evidence="3 6" id="KW-0863">Zinc-finger</keyword>
<evidence type="ECO:0000256" key="2">
    <source>
        <dbReference type="ARBA" id="ARBA00022723"/>
    </source>
</evidence>
<keyword evidence="5" id="KW-0539">Nucleus</keyword>
<evidence type="ECO:0000313" key="11">
    <source>
        <dbReference type="Proteomes" id="UP000324632"/>
    </source>
</evidence>
<feature type="compositionally biased region" description="Acidic residues" evidence="7">
    <location>
        <begin position="595"/>
        <end position="605"/>
    </location>
</feature>
<keyword evidence="4" id="KW-0862">Zinc</keyword>
<feature type="compositionally biased region" description="Polar residues" evidence="7">
    <location>
        <begin position="1086"/>
        <end position="1107"/>
    </location>
</feature>
<dbReference type="PROSITE" id="PS01359">
    <property type="entry name" value="ZF_PHD_1"/>
    <property type="match status" value="1"/>
</dbReference>
<dbReference type="Proteomes" id="UP000324632">
    <property type="component" value="Chromosome 11"/>
</dbReference>
<dbReference type="InterPro" id="IPR019787">
    <property type="entry name" value="Znf_PHD-finger"/>
</dbReference>
<feature type="compositionally biased region" description="Basic and acidic residues" evidence="7">
    <location>
        <begin position="732"/>
        <end position="752"/>
    </location>
</feature>
<feature type="compositionally biased region" description="Basic and acidic residues" evidence="7">
    <location>
        <begin position="245"/>
        <end position="271"/>
    </location>
</feature>
<dbReference type="InterPro" id="IPR028942">
    <property type="entry name" value="WHIM1_dom"/>
</dbReference>
<dbReference type="GO" id="GO:0042393">
    <property type="term" value="F:histone binding"/>
    <property type="evidence" value="ECO:0007669"/>
    <property type="project" value="TreeGrafter"/>
</dbReference>
<feature type="compositionally biased region" description="Acidic residues" evidence="7">
    <location>
        <begin position="1169"/>
        <end position="1184"/>
    </location>
</feature>
<dbReference type="PANTHER" id="PTHR14296:SF15">
    <property type="entry name" value="REMODELING AND SPACING FACTOR 1"/>
    <property type="match status" value="1"/>
</dbReference>
<comment type="caution">
    <text evidence="10">The sequence shown here is derived from an EMBL/GenBank/DDBJ whole genome shotgun (WGS) entry which is preliminary data.</text>
</comment>
<dbReference type="InterPro" id="IPR011011">
    <property type="entry name" value="Znf_FYVE_PHD"/>
</dbReference>
<evidence type="ECO:0000256" key="3">
    <source>
        <dbReference type="ARBA" id="ARBA00022771"/>
    </source>
</evidence>
<sequence>MAAPSTTAGLPPASSPGFAVLCSFLERYGSALDLPELNFSQLERYLQETSAVPQPLIELHVKLLRKISKSVTTEKWEKYLIKVCQECNTTWAWELERKSYAEMTVEFKAGILKYLCECQFDDNLKFKTLVNEEEPDNMRLQPIGRDKEGLMYWFQLDQEQNVRVYAEEQDDLDGSSWRCIARTRNDLADALDQLKGQIESSVNQEKLDDPKSPSTEKEGEAGDLKNCGSALTDSIIPSTKTNNSMKREASPVAVKPERDVKDEAEWNDVSKPESQPITVIDNRVSTIKTLVKEEAKDCPRTWNAISVVMPPAPVKPVMQDDKKEPTRVLSSDQQAKIPLKKRELKRSGGYDISNHYGNVNHNNNNLNSNGSISTSTGGIIVRNPAVLLVKEPHVRSEEKMPAVTLPQELNVTSSGENQTSVEPYHKTIREQYVGVGVIKGPLDRKRPLAECDNTSTKDRNGLHGNGSVLTSGTGDADGGRQSVLVGRSVIKTDNGSLTEDFLSKDVNKVCPDALESPTVEEKDDVEMKESQMPALKTDVPVENESEEKSLRSPRKRSSQKSKSKLHRRDESQSTKRSSSDICGVSERGDAGEVETHEDDDDEEVSSELQKEGIRLKIKIPRHRRTPELQHVQSETSNRRSLRRSARICKPSPKVADIHDHKPDQTLTAQGEHSEDEEVKIQPAKEIENKVDVEGPTKSLKGKRRHRRPRWSKTRAKNLKSKGALDGDEDAADDKATNDEDNKSERGDNKSESDSDQSNELPPEDACKHCGLTNHPELILLCDSCDSGYHTACLRPPLMIIPDGEWFCPPCQHKLLCERLEEQLQNLDTALKKKERAERRRERLVYVGISVENIIPTPDGDAGEDSIQKKKDAKKSNNLGRRSTRTRKSISYRFDDFDEAIDEAIEEDLQDSQDTGVGCDKHVSTVTNQLRSTVSRETRRSVKPPAPRKRKRRRLNDLDSDSTVDEEESEDDFQLSDSMEEEEFVVSGDGDADADADVGSGEGSEWGSAESNAGNPSRSRRTSRSTHTQKARRSRGRLSSRRRGSSEEEVLNSEEEEEEEEMETEASNEFSESDVDTSRRRPRRRQNSFVNYYETSESEGSQKVSIQKNSSVVHRRRLSSSNSEESVHSQEFEPKSMKRRDRGQRSESRRDESKQRHQHLKRRRQRSSSEEDENSEEEGETDRSEEDQRPLRRRSNRIETDDEEEEEGVRQRRQNTRGKISTGKSSKVPEDSRSKHTPKGRHNGLVPLPVAAQDDDEDDEDEEEFTGVTDLVNFVFDSKQLS</sequence>
<accession>A0A5A9P3I0</accession>
<evidence type="ECO:0000256" key="1">
    <source>
        <dbReference type="ARBA" id="ARBA00004123"/>
    </source>
</evidence>
<evidence type="ECO:0000259" key="9">
    <source>
        <dbReference type="PROSITE" id="PS50827"/>
    </source>
</evidence>
<feature type="compositionally biased region" description="Acidic residues" evidence="7">
    <location>
        <begin position="957"/>
        <end position="995"/>
    </location>
</feature>
<evidence type="ECO:0000313" key="10">
    <source>
        <dbReference type="EMBL" id="KAA0715257.1"/>
    </source>
</evidence>
<feature type="compositionally biased region" description="Basic residues" evidence="7">
    <location>
        <begin position="1155"/>
        <end position="1165"/>
    </location>
</feature>
<feature type="compositionally biased region" description="Low complexity" evidence="7">
    <location>
        <begin position="996"/>
        <end position="1010"/>
    </location>
</feature>
<dbReference type="OrthoDB" id="10055895at2759"/>
<dbReference type="InterPro" id="IPR028938">
    <property type="entry name" value="Rsf1-like"/>
</dbReference>
<feature type="region of interest" description="Disordered" evidence="7">
    <location>
        <begin position="514"/>
        <end position="761"/>
    </location>
</feature>
<dbReference type="SUPFAM" id="SSF57903">
    <property type="entry name" value="FYVE/PHD zinc finger"/>
    <property type="match status" value="1"/>
</dbReference>
<feature type="domain" description="DDT" evidence="9">
    <location>
        <begin position="12"/>
        <end position="73"/>
    </location>
</feature>
<dbReference type="InterPro" id="IPR018501">
    <property type="entry name" value="DDT_dom"/>
</dbReference>
<dbReference type="PROSITE" id="PS50827">
    <property type="entry name" value="DDT"/>
    <property type="match status" value="1"/>
</dbReference>
<evidence type="ECO:0000259" key="8">
    <source>
        <dbReference type="PROSITE" id="PS50016"/>
    </source>
</evidence>
<dbReference type="Pfam" id="PF15612">
    <property type="entry name" value="WHIM1"/>
    <property type="match status" value="1"/>
</dbReference>
<protein>
    <submittedName>
        <fullName evidence="10">Remodeling and spacing factor 1</fullName>
    </submittedName>
</protein>
<keyword evidence="2" id="KW-0479">Metal-binding</keyword>
<feature type="region of interest" description="Disordered" evidence="7">
    <location>
        <begin position="447"/>
        <end position="480"/>
    </location>
</feature>
<feature type="compositionally biased region" description="Basic and acidic residues" evidence="7">
    <location>
        <begin position="678"/>
        <end position="694"/>
    </location>
</feature>
<feature type="compositionally biased region" description="Basic residues" evidence="7">
    <location>
        <begin position="699"/>
        <end position="719"/>
    </location>
</feature>
<dbReference type="SMART" id="SM00249">
    <property type="entry name" value="PHD"/>
    <property type="match status" value="1"/>
</dbReference>
<name>A0A5A9P3I0_9TELE</name>
<gene>
    <name evidence="10" type="ORF">E1301_Tti021584</name>
</gene>
<dbReference type="CDD" id="cd15543">
    <property type="entry name" value="PHD_RSF1"/>
    <property type="match status" value="1"/>
</dbReference>
<proteinExistence type="predicted"/>
<feature type="compositionally biased region" description="Basic and acidic residues" evidence="7">
    <location>
        <begin position="205"/>
        <end position="223"/>
    </location>
</feature>
<evidence type="ECO:0000256" key="4">
    <source>
        <dbReference type="ARBA" id="ARBA00022833"/>
    </source>
</evidence>
<dbReference type="Pfam" id="PF00628">
    <property type="entry name" value="PHD"/>
    <property type="match status" value="1"/>
</dbReference>
<feature type="compositionally biased region" description="Polar residues" evidence="7">
    <location>
        <begin position="229"/>
        <end position="244"/>
    </location>
</feature>
<feature type="compositionally biased region" description="Basic and acidic residues" evidence="7">
    <location>
        <begin position="447"/>
        <end position="461"/>
    </location>
</feature>
<evidence type="ECO:0000256" key="7">
    <source>
        <dbReference type="SAM" id="MobiDB-lite"/>
    </source>
</evidence>
<comment type="subcellular location">
    <subcellularLocation>
        <location evidence="1">Nucleus</location>
    </subcellularLocation>
</comment>
<dbReference type="GO" id="GO:0031213">
    <property type="term" value="C:RSF complex"/>
    <property type="evidence" value="ECO:0007669"/>
    <property type="project" value="InterPro"/>
</dbReference>
<dbReference type="GO" id="GO:0008270">
    <property type="term" value="F:zinc ion binding"/>
    <property type="evidence" value="ECO:0007669"/>
    <property type="project" value="UniProtKB-KW"/>
</dbReference>
<dbReference type="Gene3D" id="3.30.40.10">
    <property type="entry name" value="Zinc/RING finger domain, C3HC4 (zinc finger)"/>
    <property type="match status" value="1"/>
</dbReference>
<feature type="compositionally biased region" description="Basic residues" evidence="7">
    <location>
        <begin position="1017"/>
        <end position="1042"/>
    </location>
</feature>
<feature type="compositionally biased region" description="Acidic residues" evidence="7">
    <location>
        <begin position="1046"/>
        <end position="1074"/>
    </location>
</feature>
<feature type="domain" description="PHD-type" evidence="8">
    <location>
        <begin position="763"/>
        <end position="813"/>
    </location>
</feature>
<feature type="region of interest" description="Disordered" evidence="7">
    <location>
        <begin position="313"/>
        <end position="334"/>
    </location>
</feature>
<dbReference type="GO" id="GO:0045892">
    <property type="term" value="P:negative regulation of DNA-templated transcription"/>
    <property type="evidence" value="ECO:0007669"/>
    <property type="project" value="TreeGrafter"/>
</dbReference>
<evidence type="ECO:0000256" key="5">
    <source>
        <dbReference type="ARBA" id="ARBA00023242"/>
    </source>
</evidence>
<dbReference type="InterPro" id="IPR013083">
    <property type="entry name" value="Znf_RING/FYVE/PHD"/>
</dbReference>
<reference evidence="10 11" key="1">
    <citation type="journal article" date="2019" name="Mol. Ecol. Resour.">
        <title>Chromosome-level genome assembly of Triplophysa tibetana, a fish adapted to the harsh high-altitude environment of the Tibetan Plateau.</title>
        <authorList>
            <person name="Yang X."/>
            <person name="Liu H."/>
            <person name="Ma Z."/>
            <person name="Zou Y."/>
            <person name="Zou M."/>
            <person name="Mao Y."/>
            <person name="Li X."/>
            <person name="Wang H."/>
            <person name="Chen T."/>
            <person name="Wang W."/>
            <person name="Yang R."/>
        </authorList>
    </citation>
    <scope>NUCLEOTIDE SEQUENCE [LARGE SCALE GENOMIC DNA]</scope>
    <source>
        <strain evidence="10">TTIB1903HZAU</strain>
        <tissue evidence="10">Muscle</tissue>
    </source>
</reference>
<feature type="region of interest" description="Disordered" evidence="7">
    <location>
        <begin position="198"/>
        <end position="273"/>
    </location>
</feature>
<keyword evidence="11" id="KW-1185">Reference proteome</keyword>
<dbReference type="InterPro" id="IPR001965">
    <property type="entry name" value="Znf_PHD"/>
</dbReference>
<dbReference type="InterPro" id="IPR019786">
    <property type="entry name" value="Zinc_finger_PHD-type_CS"/>
</dbReference>
<feature type="compositionally biased region" description="Basic residues" evidence="7">
    <location>
        <begin position="615"/>
        <end position="624"/>
    </location>
</feature>
<dbReference type="PROSITE" id="PS50016">
    <property type="entry name" value="ZF_PHD_2"/>
    <property type="match status" value="1"/>
</dbReference>
<organism evidence="10 11">
    <name type="scientific">Triplophysa tibetana</name>
    <dbReference type="NCBI Taxonomy" id="1572043"/>
    <lineage>
        <taxon>Eukaryota</taxon>
        <taxon>Metazoa</taxon>
        <taxon>Chordata</taxon>
        <taxon>Craniata</taxon>
        <taxon>Vertebrata</taxon>
        <taxon>Euteleostomi</taxon>
        <taxon>Actinopterygii</taxon>
        <taxon>Neopterygii</taxon>
        <taxon>Teleostei</taxon>
        <taxon>Ostariophysi</taxon>
        <taxon>Cypriniformes</taxon>
        <taxon>Nemacheilidae</taxon>
        <taxon>Triplophysa</taxon>
    </lineage>
</organism>
<feature type="compositionally biased region" description="Basic and acidic residues" evidence="7">
    <location>
        <begin position="1142"/>
        <end position="1154"/>
    </location>
</feature>
<dbReference type="EMBL" id="SOYY01000011">
    <property type="protein sequence ID" value="KAA0715257.1"/>
    <property type="molecule type" value="Genomic_DNA"/>
</dbReference>